<evidence type="ECO:0000313" key="2">
    <source>
        <dbReference type="Proteomes" id="UP000219612"/>
    </source>
</evidence>
<evidence type="ECO:0000313" key="1">
    <source>
        <dbReference type="EMBL" id="SNY57729.1"/>
    </source>
</evidence>
<dbReference type="Proteomes" id="UP000219612">
    <property type="component" value="Unassembled WGS sequence"/>
</dbReference>
<protein>
    <submittedName>
        <fullName evidence="1">Uncharacterized protein</fullName>
    </submittedName>
</protein>
<dbReference type="AlphaFoldDB" id="A0A285JBT4"/>
<accession>A0A285JBT4</accession>
<dbReference type="RefSeq" id="WP_097325137.1">
    <property type="nucleotide sequence ID" value="NZ_OBDY01000018.1"/>
</dbReference>
<proteinExistence type="predicted"/>
<dbReference type="EMBL" id="OBDY01000018">
    <property type="protein sequence ID" value="SNY57729.1"/>
    <property type="molecule type" value="Genomic_DNA"/>
</dbReference>
<gene>
    <name evidence="1" type="ORF">SAMN05421748_118164</name>
</gene>
<sequence>MSPVITFPADAAGRPSSSAFGRSVVADALRAVSPEAADAAAAESDWRRGYLRHFVQLIKAGMEYDGYTIASAGLASVHERMPVPIDEPGQPLETVTVEGSEKPSREVSLPYRGETLKGAGLDRQLDKWVAAGVIEESCATAVRAVRDNPDWLDLSDQQLVVLGAGAEMGPLPAVLDWGATVIGVDLPRVEERISALAARSAGRLVMPRGVDLLEDVGGLAHWLADRPRGRLTLGNYVYAPGAAYTRLSVAVDALAAYLKKVRNDVALAFLATPTDVFAVPPAAVAQSAERFRERSRLARVTGALSGGRLLQPNYPGGADPGINDSLVPQQGPNYALAKRIQRWRATLARRDGAVSFSVAPPARTKSVVSNRVLAAAYAGAHRFDVEVFEPETANRLMAVLMVHQLRNPRPAAEQAWRDEAIEAAHGGLWRTAYHPRTALGLAAVRGFLG</sequence>
<dbReference type="OrthoDB" id="1917183at2"/>
<name>A0A285JBT4_9ACTN</name>
<organism evidence="1 2">
    <name type="scientific">Paractinoplanes atraurantiacus</name>
    <dbReference type="NCBI Taxonomy" id="1036182"/>
    <lineage>
        <taxon>Bacteria</taxon>
        <taxon>Bacillati</taxon>
        <taxon>Actinomycetota</taxon>
        <taxon>Actinomycetes</taxon>
        <taxon>Micromonosporales</taxon>
        <taxon>Micromonosporaceae</taxon>
        <taxon>Paractinoplanes</taxon>
    </lineage>
</organism>
<reference evidence="1 2" key="1">
    <citation type="submission" date="2017-09" db="EMBL/GenBank/DDBJ databases">
        <authorList>
            <person name="Ehlers B."/>
            <person name="Leendertz F.H."/>
        </authorList>
    </citation>
    <scope>NUCLEOTIDE SEQUENCE [LARGE SCALE GENOMIC DNA]</scope>
    <source>
        <strain evidence="1 2">CGMCC 4.6857</strain>
    </source>
</reference>
<keyword evidence="2" id="KW-1185">Reference proteome</keyword>